<reference evidence="2 3" key="1">
    <citation type="submission" date="2024-10" db="EMBL/GenBank/DDBJ databases">
        <title>Updated reference genomes for cyclostephanoid diatoms.</title>
        <authorList>
            <person name="Roberts W.R."/>
            <person name="Alverson A.J."/>
        </authorList>
    </citation>
    <scope>NUCLEOTIDE SEQUENCE [LARGE SCALE GENOMIC DNA]</scope>
    <source>
        <strain evidence="2 3">AJA010-31</strain>
    </source>
</reference>
<accession>A0ABD3QSE8</accession>
<feature type="chain" id="PRO_5044863209" evidence="1">
    <location>
        <begin position="18"/>
        <end position="154"/>
    </location>
</feature>
<organism evidence="2 3">
    <name type="scientific">Cyclotella atomus</name>
    <dbReference type="NCBI Taxonomy" id="382360"/>
    <lineage>
        <taxon>Eukaryota</taxon>
        <taxon>Sar</taxon>
        <taxon>Stramenopiles</taxon>
        <taxon>Ochrophyta</taxon>
        <taxon>Bacillariophyta</taxon>
        <taxon>Coscinodiscophyceae</taxon>
        <taxon>Thalassiosirophycidae</taxon>
        <taxon>Stephanodiscales</taxon>
        <taxon>Stephanodiscaceae</taxon>
        <taxon>Cyclotella</taxon>
    </lineage>
</organism>
<dbReference type="EMBL" id="JALLPJ020000081">
    <property type="protein sequence ID" value="KAL3803032.1"/>
    <property type="molecule type" value="Genomic_DNA"/>
</dbReference>
<proteinExistence type="predicted"/>
<dbReference type="AlphaFoldDB" id="A0ABD3QSE8"/>
<sequence>MLLVMYVTVLQCGICLRLFICQTNSCLESAACGHINILLILARTVVRGQIVALTLSSSVWVRSHVLAQKHVQGLSLAPLRKELVLELQQILPSNVGLTMDATEACSQNKKSATIGNTACNEQKACTGLIESIKDGKCNCVIIPARHFIEQNIVA</sequence>
<feature type="signal peptide" evidence="1">
    <location>
        <begin position="1"/>
        <end position="17"/>
    </location>
</feature>
<gene>
    <name evidence="2" type="ORF">ACHAWO_003831</name>
</gene>
<evidence type="ECO:0000313" key="3">
    <source>
        <dbReference type="Proteomes" id="UP001530400"/>
    </source>
</evidence>
<keyword evidence="3" id="KW-1185">Reference proteome</keyword>
<name>A0ABD3QSE8_9STRA</name>
<dbReference type="Proteomes" id="UP001530400">
    <property type="component" value="Unassembled WGS sequence"/>
</dbReference>
<keyword evidence="1" id="KW-0732">Signal</keyword>
<protein>
    <submittedName>
        <fullName evidence="2">Uncharacterized protein</fullName>
    </submittedName>
</protein>
<comment type="caution">
    <text evidence="2">The sequence shown here is derived from an EMBL/GenBank/DDBJ whole genome shotgun (WGS) entry which is preliminary data.</text>
</comment>
<evidence type="ECO:0000256" key="1">
    <source>
        <dbReference type="SAM" id="SignalP"/>
    </source>
</evidence>
<evidence type="ECO:0000313" key="2">
    <source>
        <dbReference type="EMBL" id="KAL3803032.1"/>
    </source>
</evidence>